<feature type="domain" description="CBM6" evidence="6">
    <location>
        <begin position="332"/>
        <end position="455"/>
    </location>
</feature>
<dbReference type="Gene3D" id="2.115.10.20">
    <property type="entry name" value="Glycosyl hydrolase domain, family 43"/>
    <property type="match status" value="1"/>
</dbReference>
<keyword evidence="8" id="KW-1185">Reference proteome</keyword>
<feature type="non-terminal residue" evidence="7">
    <location>
        <position position="457"/>
    </location>
</feature>
<dbReference type="GO" id="GO:0004553">
    <property type="term" value="F:hydrolase activity, hydrolyzing O-glycosyl compounds"/>
    <property type="evidence" value="ECO:0007669"/>
    <property type="project" value="InterPro"/>
</dbReference>
<keyword evidence="5" id="KW-0732">Signal</keyword>
<evidence type="ECO:0000256" key="5">
    <source>
        <dbReference type="SAM" id="SignalP"/>
    </source>
</evidence>
<dbReference type="OrthoDB" id="9970295at2759"/>
<name>A0A6A6DV89_9PEZI</name>
<gene>
    <name evidence="7" type="ORF">K469DRAFT_638335</name>
</gene>
<dbReference type="Proteomes" id="UP000800200">
    <property type="component" value="Unassembled WGS sequence"/>
</dbReference>
<keyword evidence="3 4" id="KW-0326">Glycosidase</keyword>
<sequence length="457" mass="49357">MLCGCGLCYIMRIFQSLIASVSVAAVANATLQIIPGGTWTDTNTGHHIQAHGGGILKVDDTYYWVGEDKTNGSAFQNINCYSSKNLVEWKKEGALLSQTGSGDLGPNRVIERPKVIYNKANKQYVLWMHIDSSNYGDARVGVATGSSPCGKYDYKGSFRPLGFESRDQGVFVDDDEKGYLLTEDRQNGLRIDLLSDDYLTVKSSTYLWSESIESPAMIKKNGVYFMFGSKLTGWDPNDNVYSTATQISGPWSSWKTFADSGSKTYTSQTTFILPLGDNFIYMGDRWVSSNLMRSTYVWLPLQISGTTASMKNAVNWVPNVATGSMTSGPSENSYEGESAELSGGARTVSCSGCSNGNAAGYIGGSQTGTAYFASVSSSATTRTTIRIKHRNGDASERFADISVNGGSAQRLAFLPNSGNDPESSSLHTDLKSGTNTVKISMTGGWGPDIDRLMVPNS</sequence>
<dbReference type="CDD" id="cd04081">
    <property type="entry name" value="CBM35_galactosidase-like"/>
    <property type="match status" value="1"/>
</dbReference>
<dbReference type="SUPFAM" id="SSF49785">
    <property type="entry name" value="Galactose-binding domain-like"/>
    <property type="match status" value="1"/>
</dbReference>
<dbReference type="AlphaFoldDB" id="A0A6A6DV89"/>
<evidence type="ECO:0000313" key="8">
    <source>
        <dbReference type="Proteomes" id="UP000800200"/>
    </source>
</evidence>
<dbReference type="InterPro" id="IPR008979">
    <property type="entry name" value="Galactose-bd-like_sf"/>
</dbReference>
<comment type="similarity">
    <text evidence="1 4">Belongs to the glycosyl hydrolase 43 family.</text>
</comment>
<feature type="chain" id="PRO_5025490169" evidence="5">
    <location>
        <begin position="30"/>
        <end position="457"/>
    </location>
</feature>
<dbReference type="EMBL" id="ML994652">
    <property type="protein sequence ID" value="KAF2181596.1"/>
    <property type="molecule type" value="Genomic_DNA"/>
</dbReference>
<organism evidence="7 8">
    <name type="scientific">Zopfia rhizophila CBS 207.26</name>
    <dbReference type="NCBI Taxonomy" id="1314779"/>
    <lineage>
        <taxon>Eukaryota</taxon>
        <taxon>Fungi</taxon>
        <taxon>Dikarya</taxon>
        <taxon>Ascomycota</taxon>
        <taxon>Pezizomycotina</taxon>
        <taxon>Dothideomycetes</taxon>
        <taxon>Dothideomycetes incertae sedis</taxon>
        <taxon>Zopfiaceae</taxon>
        <taxon>Zopfia</taxon>
    </lineage>
</organism>
<evidence type="ECO:0000259" key="6">
    <source>
        <dbReference type="PROSITE" id="PS51175"/>
    </source>
</evidence>
<evidence type="ECO:0000256" key="3">
    <source>
        <dbReference type="ARBA" id="ARBA00023295"/>
    </source>
</evidence>
<dbReference type="PANTHER" id="PTHR22925:SF3">
    <property type="entry name" value="GLYCOSYL HYDROLASE FAMILY PROTEIN 43"/>
    <property type="match status" value="1"/>
</dbReference>
<dbReference type="Gene3D" id="2.60.120.260">
    <property type="entry name" value="Galactose-binding domain-like"/>
    <property type="match status" value="1"/>
</dbReference>
<feature type="signal peptide" evidence="5">
    <location>
        <begin position="1"/>
        <end position="29"/>
    </location>
</feature>
<dbReference type="CDD" id="cd18821">
    <property type="entry name" value="GH43_Pc3Gal43A-like"/>
    <property type="match status" value="1"/>
</dbReference>
<protein>
    <submittedName>
        <fullName evidence="7">Carbohydrate-binding module family 35 protein</fullName>
    </submittedName>
</protein>
<evidence type="ECO:0000256" key="2">
    <source>
        <dbReference type="ARBA" id="ARBA00022801"/>
    </source>
</evidence>
<dbReference type="GO" id="GO:0030246">
    <property type="term" value="F:carbohydrate binding"/>
    <property type="evidence" value="ECO:0007669"/>
    <property type="project" value="InterPro"/>
</dbReference>
<proteinExistence type="inferred from homology"/>
<dbReference type="GO" id="GO:0005975">
    <property type="term" value="P:carbohydrate metabolic process"/>
    <property type="evidence" value="ECO:0007669"/>
    <property type="project" value="InterPro"/>
</dbReference>
<dbReference type="SUPFAM" id="SSF75005">
    <property type="entry name" value="Arabinanase/levansucrase/invertase"/>
    <property type="match status" value="1"/>
</dbReference>
<evidence type="ECO:0000313" key="7">
    <source>
        <dbReference type="EMBL" id="KAF2181596.1"/>
    </source>
</evidence>
<dbReference type="InterPro" id="IPR023296">
    <property type="entry name" value="Glyco_hydro_beta-prop_sf"/>
</dbReference>
<reference evidence="7" key="1">
    <citation type="journal article" date="2020" name="Stud. Mycol.">
        <title>101 Dothideomycetes genomes: a test case for predicting lifestyles and emergence of pathogens.</title>
        <authorList>
            <person name="Haridas S."/>
            <person name="Albert R."/>
            <person name="Binder M."/>
            <person name="Bloem J."/>
            <person name="Labutti K."/>
            <person name="Salamov A."/>
            <person name="Andreopoulos B."/>
            <person name="Baker S."/>
            <person name="Barry K."/>
            <person name="Bills G."/>
            <person name="Bluhm B."/>
            <person name="Cannon C."/>
            <person name="Castanera R."/>
            <person name="Culley D."/>
            <person name="Daum C."/>
            <person name="Ezra D."/>
            <person name="Gonzalez J."/>
            <person name="Henrissat B."/>
            <person name="Kuo A."/>
            <person name="Liang C."/>
            <person name="Lipzen A."/>
            <person name="Lutzoni F."/>
            <person name="Magnuson J."/>
            <person name="Mondo S."/>
            <person name="Nolan M."/>
            <person name="Ohm R."/>
            <person name="Pangilinan J."/>
            <person name="Park H.-J."/>
            <person name="Ramirez L."/>
            <person name="Alfaro M."/>
            <person name="Sun H."/>
            <person name="Tritt A."/>
            <person name="Yoshinaga Y."/>
            <person name="Zwiers L.-H."/>
            <person name="Turgeon B."/>
            <person name="Goodwin S."/>
            <person name="Spatafora J."/>
            <person name="Crous P."/>
            <person name="Grigoriev I."/>
        </authorList>
    </citation>
    <scope>NUCLEOTIDE SEQUENCE</scope>
    <source>
        <strain evidence="7">CBS 207.26</strain>
    </source>
</reference>
<accession>A0A6A6DV89</accession>
<keyword evidence="2 4" id="KW-0378">Hydrolase</keyword>
<dbReference type="PANTHER" id="PTHR22925">
    <property type="entry name" value="GLYCOSYL HYDROLASE 43 FAMILY MEMBER"/>
    <property type="match status" value="1"/>
</dbReference>
<dbReference type="Pfam" id="PF04616">
    <property type="entry name" value="Glyco_hydro_43"/>
    <property type="match status" value="1"/>
</dbReference>
<evidence type="ECO:0000256" key="4">
    <source>
        <dbReference type="RuleBase" id="RU361187"/>
    </source>
</evidence>
<dbReference type="PROSITE" id="PS51175">
    <property type="entry name" value="CBM6"/>
    <property type="match status" value="1"/>
</dbReference>
<evidence type="ECO:0000256" key="1">
    <source>
        <dbReference type="ARBA" id="ARBA00009865"/>
    </source>
</evidence>
<dbReference type="InterPro" id="IPR006710">
    <property type="entry name" value="Glyco_hydro_43"/>
</dbReference>
<dbReference type="InterPro" id="IPR005084">
    <property type="entry name" value="CBM6"/>
</dbReference>